<dbReference type="GO" id="GO:0000050">
    <property type="term" value="P:urea cycle"/>
    <property type="evidence" value="ECO:0007669"/>
    <property type="project" value="TreeGrafter"/>
</dbReference>
<evidence type="ECO:0000256" key="5">
    <source>
        <dbReference type="ARBA" id="ARBA00022571"/>
    </source>
</evidence>
<name>I4Z670_9BURK</name>
<dbReference type="SUPFAM" id="SSF52402">
    <property type="entry name" value="Adenine nucleotide alpha hydrolases-like"/>
    <property type="match status" value="1"/>
</dbReference>
<evidence type="ECO:0000256" key="3">
    <source>
        <dbReference type="ARBA" id="ARBA00012286"/>
    </source>
</evidence>
<dbReference type="PANTHER" id="PTHR11587">
    <property type="entry name" value="ARGININOSUCCINATE SYNTHASE"/>
    <property type="match status" value="1"/>
</dbReference>
<dbReference type="InterPro" id="IPR014729">
    <property type="entry name" value="Rossmann-like_a/b/a_fold"/>
</dbReference>
<dbReference type="InterPro" id="IPR048268">
    <property type="entry name" value="Arginosuc_syn_C"/>
</dbReference>
<feature type="binding site" evidence="10">
    <location>
        <position position="123"/>
    </location>
    <ligand>
        <name>L-aspartate</name>
        <dbReference type="ChEBI" id="CHEBI:29991"/>
    </ligand>
</feature>
<feature type="binding site" evidence="10">
    <location>
        <position position="128"/>
    </location>
    <ligand>
        <name>L-aspartate</name>
        <dbReference type="ChEBI" id="CHEBI:29991"/>
    </ligand>
</feature>
<evidence type="ECO:0000256" key="2">
    <source>
        <dbReference type="ARBA" id="ARBA00011881"/>
    </source>
</evidence>
<dbReference type="GO" id="GO:0005737">
    <property type="term" value="C:cytoplasm"/>
    <property type="evidence" value="ECO:0007669"/>
    <property type="project" value="UniProtKB-SubCell"/>
</dbReference>
<proteinExistence type="inferred from homology"/>
<dbReference type="HAMAP" id="MF_00005">
    <property type="entry name" value="Arg_succ_synth_type1"/>
    <property type="match status" value="1"/>
</dbReference>
<protein>
    <recommendedName>
        <fullName evidence="3 10">Argininosuccinate synthase</fullName>
        <ecNumber evidence="3 10">6.3.4.5</ecNumber>
    </recommendedName>
    <alternativeName>
        <fullName evidence="10">Citrulline--aspartate ligase</fullName>
    </alternativeName>
</protein>
<dbReference type="OrthoDB" id="9801641at2"/>
<dbReference type="Pfam" id="PF00764">
    <property type="entry name" value="Arginosuc_synth"/>
    <property type="match status" value="1"/>
</dbReference>
<evidence type="ECO:0000256" key="1">
    <source>
        <dbReference type="ARBA" id="ARBA00004967"/>
    </source>
</evidence>
<reference evidence="13 14" key="1">
    <citation type="submission" date="2012-04" db="EMBL/GenBank/DDBJ databases">
        <title>Improved High-Quality Draft sequence of Leptothrix ochracea L12.</title>
        <authorList>
            <consortium name="US DOE Joint Genome Institute"/>
            <person name="Lucas S."/>
            <person name="Han J."/>
            <person name="Lapidus A."/>
            <person name="Cheng J.-F."/>
            <person name="Goodwin L."/>
            <person name="Pitluck S."/>
            <person name="Peters L."/>
            <person name="Zeytun A."/>
            <person name="Detter J.C."/>
            <person name="Han C."/>
            <person name="Tapia R."/>
            <person name="Land M."/>
            <person name="Hauser L."/>
            <person name="Kyrpides N."/>
            <person name="Ivanova N."/>
            <person name="Pagani I."/>
            <person name="Stepanauskas R."/>
            <person name="Masland D."/>
            <person name="Poulton N."/>
            <person name="Emerson D."/>
            <person name="Fleming E."/>
            <person name="Woyke T."/>
        </authorList>
    </citation>
    <scope>NUCLEOTIDE SEQUENCE [LARGE SCALE GENOMIC DNA]</scope>
    <source>
        <strain evidence="13 14">L12</strain>
    </source>
</reference>
<feature type="binding site" evidence="10">
    <location>
        <position position="91"/>
    </location>
    <ligand>
        <name>L-citrulline</name>
        <dbReference type="ChEBI" id="CHEBI:57743"/>
    </ligand>
</feature>
<dbReference type="InterPro" id="IPR001518">
    <property type="entry name" value="Arginosuc_synth"/>
</dbReference>
<comment type="subunit">
    <text evidence="2 10">Homotetramer.</text>
</comment>
<gene>
    <name evidence="10" type="primary">argG</name>
    <name evidence="13" type="ORF">LepocDRAFT_00004520</name>
</gene>
<evidence type="ECO:0000259" key="12">
    <source>
        <dbReference type="Pfam" id="PF20979"/>
    </source>
</evidence>
<dbReference type="PROSITE" id="PS00564">
    <property type="entry name" value="ARGININOSUCCIN_SYN_1"/>
    <property type="match status" value="1"/>
</dbReference>
<evidence type="ECO:0000256" key="9">
    <source>
        <dbReference type="ARBA" id="ARBA00022840"/>
    </source>
</evidence>
<dbReference type="AlphaFoldDB" id="I4Z670"/>
<feature type="binding site" evidence="10">
    <location>
        <position position="184"/>
    </location>
    <ligand>
        <name>L-citrulline</name>
        <dbReference type="ChEBI" id="CHEBI:57743"/>
    </ligand>
</feature>
<dbReference type="GeneID" id="92352041"/>
<dbReference type="Proteomes" id="UP000053899">
    <property type="component" value="Unassembled WGS sequence"/>
</dbReference>
<dbReference type="GO" id="GO:0005524">
    <property type="term" value="F:ATP binding"/>
    <property type="evidence" value="ECO:0007669"/>
    <property type="project" value="UniProtKB-UniRule"/>
</dbReference>
<dbReference type="FunFam" id="3.40.50.620:FF:000019">
    <property type="entry name" value="Argininosuccinate synthase"/>
    <property type="match status" value="1"/>
</dbReference>
<dbReference type="GO" id="GO:0000053">
    <property type="term" value="P:argininosuccinate metabolic process"/>
    <property type="evidence" value="ECO:0007669"/>
    <property type="project" value="TreeGrafter"/>
</dbReference>
<feature type="binding site" evidence="10">
    <location>
        <position position="193"/>
    </location>
    <ligand>
        <name>L-citrulline</name>
        <dbReference type="ChEBI" id="CHEBI:57743"/>
    </ligand>
</feature>
<keyword evidence="8 10" id="KW-0547">Nucleotide-binding</keyword>
<feature type="binding site" evidence="10">
    <location>
        <position position="96"/>
    </location>
    <ligand>
        <name>L-citrulline</name>
        <dbReference type="ChEBI" id="CHEBI:57743"/>
    </ligand>
</feature>
<feature type="binding site" evidence="10">
    <location>
        <position position="121"/>
    </location>
    <ligand>
        <name>ATP</name>
        <dbReference type="ChEBI" id="CHEBI:30616"/>
    </ligand>
</feature>
<dbReference type="HOGENOM" id="CLU_032784_4_2_4"/>
<dbReference type="RefSeq" id="WP_009453204.1">
    <property type="nucleotide sequence ID" value="NZ_JH660670.1"/>
</dbReference>
<feature type="binding site" evidence="10">
    <location>
        <position position="127"/>
    </location>
    <ligand>
        <name>L-aspartate</name>
        <dbReference type="ChEBI" id="CHEBI:29991"/>
    </ligand>
</feature>
<organism evidence="13 14">
    <name type="scientific">Leptothrix ochracea L12</name>
    <dbReference type="NCBI Taxonomy" id="735332"/>
    <lineage>
        <taxon>Bacteria</taxon>
        <taxon>Pseudomonadati</taxon>
        <taxon>Pseudomonadota</taxon>
        <taxon>Betaproteobacteria</taxon>
        <taxon>Burkholderiales</taxon>
        <taxon>Sphaerotilaceae</taxon>
        <taxon>Leptothrix</taxon>
    </lineage>
</organism>
<dbReference type="FunFam" id="1.20.5.470:FF:000001">
    <property type="entry name" value="Argininosuccinate synthase"/>
    <property type="match status" value="1"/>
</dbReference>
<comment type="catalytic activity">
    <reaction evidence="10">
        <text>L-citrulline + L-aspartate + ATP = 2-(N(omega)-L-arginino)succinate + AMP + diphosphate + H(+)</text>
        <dbReference type="Rhea" id="RHEA:10932"/>
        <dbReference type="ChEBI" id="CHEBI:15378"/>
        <dbReference type="ChEBI" id="CHEBI:29991"/>
        <dbReference type="ChEBI" id="CHEBI:30616"/>
        <dbReference type="ChEBI" id="CHEBI:33019"/>
        <dbReference type="ChEBI" id="CHEBI:57472"/>
        <dbReference type="ChEBI" id="CHEBI:57743"/>
        <dbReference type="ChEBI" id="CHEBI:456215"/>
        <dbReference type="EC" id="6.3.4.5"/>
    </reaction>
</comment>
<comment type="similarity">
    <text evidence="10">Belongs to the argininosuccinate synthase family. Type 1 subfamily.</text>
</comment>
<dbReference type="PROSITE" id="PS00565">
    <property type="entry name" value="ARGININOSUCCIN_SYN_2"/>
    <property type="match status" value="1"/>
</dbReference>
<evidence type="ECO:0000313" key="13">
    <source>
        <dbReference type="EMBL" id="EIM31712.1"/>
    </source>
</evidence>
<evidence type="ECO:0000256" key="6">
    <source>
        <dbReference type="ARBA" id="ARBA00022598"/>
    </source>
</evidence>
<feature type="binding site" evidence="10">
    <location>
        <position position="127"/>
    </location>
    <ligand>
        <name>L-citrulline</name>
        <dbReference type="ChEBI" id="CHEBI:57743"/>
    </ligand>
</feature>
<dbReference type="InterPro" id="IPR023434">
    <property type="entry name" value="Arginosuc_synth_type_1_subfam"/>
</dbReference>
<evidence type="ECO:0000256" key="4">
    <source>
        <dbReference type="ARBA" id="ARBA00022490"/>
    </source>
</evidence>
<dbReference type="FunFam" id="3.90.1260.10:FF:000007">
    <property type="entry name" value="Argininosuccinate synthase"/>
    <property type="match status" value="1"/>
</dbReference>
<dbReference type="GO" id="GO:0004055">
    <property type="term" value="F:argininosuccinate synthase activity"/>
    <property type="evidence" value="ECO:0007669"/>
    <property type="project" value="UniProtKB-UniRule"/>
</dbReference>
<dbReference type="EMBL" id="JH660670">
    <property type="protein sequence ID" value="EIM31712.1"/>
    <property type="molecule type" value="Genomic_DNA"/>
</dbReference>
<dbReference type="CDD" id="cd01999">
    <property type="entry name" value="ASS"/>
    <property type="match status" value="1"/>
</dbReference>
<keyword evidence="9 10" id="KW-0067">ATP-binding</keyword>
<comment type="pathway">
    <text evidence="1 10">Amino-acid biosynthesis; L-arginine biosynthesis; L-arginine from L-ornithine and carbamoyl phosphate: step 2/3.</text>
</comment>
<feature type="domain" description="Arginosuccinate synthase-like N-terminal" evidence="11">
    <location>
        <begin position="7"/>
        <end position="170"/>
    </location>
</feature>
<feature type="binding site" evidence="10">
    <location>
        <position position="281"/>
    </location>
    <ligand>
        <name>L-citrulline</name>
        <dbReference type="ChEBI" id="CHEBI:57743"/>
    </ligand>
</feature>
<keyword evidence="5 10" id="KW-0055">Arginine biosynthesis</keyword>
<keyword evidence="7 10" id="KW-0028">Amino-acid biosynthesis</keyword>
<evidence type="ECO:0000313" key="14">
    <source>
        <dbReference type="Proteomes" id="UP000053899"/>
    </source>
</evidence>
<dbReference type="InterPro" id="IPR048267">
    <property type="entry name" value="Arginosuc_syn_N"/>
</dbReference>
<feature type="binding site" evidence="10">
    <location>
        <position position="131"/>
    </location>
    <ligand>
        <name>L-citrulline</name>
        <dbReference type="ChEBI" id="CHEBI:57743"/>
    </ligand>
</feature>
<keyword evidence="6 10" id="KW-0436">Ligase</keyword>
<dbReference type="InterPro" id="IPR018223">
    <property type="entry name" value="Arginosuc_synth_CS"/>
</dbReference>
<evidence type="ECO:0000256" key="7">
    <source>
        <dbReference type="ARBA" id="ARBA00022605"/>
    </source>
</evidence>
<sequence>MSQAIKRVVLAYSGGLDTSIILKWLQDQYQCEVVTFTADIGQGEEIEPARAKAIKMGIKPENIFIEDLREEFVRDFVFPMFRANALYEGEYLLGTSIARPLIAKRLIEIAQKTNADAISHGATGKGNDQVRFELGAYALMPGVKVIAPWREWTLSSRESMLAYADEHGIPVDFKKRKGGGAPYSMDANLLHISYEGGILEDPNFAPEDSMWRLTKSPEKAPNKPQIIELSYEKGDVVAIDGERLSPAQVLTKLNEIGGLHGVGRLDKVENRYVGMKSRGCYETPGGTILLAGHRAIESITLDREVLALKEDLMPRYARMVYNGYWFAPERVLLQGLIDASQATVNGTVRLKLYKGTIMCVGRESLTDSLFDPKISTFDDDGGAYNQADAGGFIKLNALRLRIAANARAARAPKPVVAEAAVAAPAKKAKAAAVRFKPGKALKDTVAVAAPVKTVKTAAPKKAAPKKVKA</sequence>
<dbReference type="InterPro" id="IPR024074">
    <property type="entry name" value="AS_cat/multimer_dom_body"/>
</dbReference>
<comment type="subcellular location">
    <subcellularLocation>
        <location evidence="10">Cytoplasm</location>
    </subcellularLocation>
</comment>
<dbReference type="SUPFAM" id="SSF69864">
    <property type="entry name" value="Argininosuccinate synthetase, C-terminal domain"/>
    <property type="match status" value="1"/>
</dbReference>
<dbReference type="NCBIfam" id="NF001770">
    <property type="entry name" value="PRK00509.1"/>
    <property type="match status" value="1"/>
</dbReference>
<dbReference type="Pfam" id="PF20979">
    <property type="entry name" value="Arginosuc_syn_C"/>
    <property type="match status" value="1"/>
</dbReference>
<feature type="binding site" evidence="10">
    <location>
        <position position="38"/>
    </location>
    <ligand>
        <name>ATP</name>
        <dbReference type="ChEBI" id="CHEBI:30616"/>
    </ligand>
</feature>
<keyword evidence="14" id="KW-1185">Reference proteome</keyword>
<evidence type="ECO:0000259" key="11">
    <source>
        <dbReference type="Pfam" id="PF00764"/>
    </source>
</evidence>
<evidence type="ECO:0000256" key="10">
    <source>
        <dbReference type="HAMAP-Rule" id="MF_00005"/>
    </source>
</evidence>
<dbReference type="UniPathway" id="UPA00068">
    <property type="reaction ID" value="UER00113"/>
</dbReference>
<feature type="binding site" evidence="10">
    <location>
        <position position="269"/>
    </location>
    <ligand>
        <name>L-citrulline</name>
        <dbReference type="ChEBI" id="CHEBI:57743"/>
    </ligand>
</feature>
<dbReference type="EC" id="6.3.4.5" evidence="3 10"/>
<keyword evidence="4 10" id="KW-0963">Cytoplasm</keyword>
<dbReference type="NCBIfam" id="TIGR00032">
    <property type="entry name" value="argG"/>
    <property type="match status" value="1"/>
</dbReference>
<accession>I4Z670</accession>
<feature type="domain" description="Arginosuccinate synthase C-terminal" evidence="12">
    <location>
        <begin position="183"/>
        <end position="402"/>
    </location>
</feature>
<evidence type="ECO:0000256" key="8">
    <source>
        <dbReference type="ARBA" id="ARBA00022741"/>
    </source>
</evidence>
<dbReference type="Gene3D" id="3.40.50.620">
    <property type="entry name" value="HUPs"/>
    <property type="match status" value="1"/>
</dbReference>
<dbReference type="Gene3D" id="1.20.5.470">
    <property type="entry name" value="Single helix bin"/>
    <property type="match status" value="1"/>
</dbReference>
<dbReference type="GO" id="GO:0006526">
    <property type="term" value="P:L-arginine biosynthetic process"/>
    <property type="evidence" value="ECO:0007669"/>
    <property type="project" value="UniProtKB-UniRule"/>
</dbReference>
<dbReference type="Gene3D" id="3.90.1260.10">
    <property type="entry name" value="Argininosuccinate synthetase, chain A, domain 2"/>
    <property type="match status" value="1"/>
</dbReference>
<dbReference type="PANTHER" id="PTHR11587:SF2">
    <property type="entry name" value="ARGININOSUCCINATE SYNTHASE"/>
    <property type="match status" value="1"/>
</dbReference>
<feature type="binding site" evidence="10">
    <location>
        <begin position="11"/>
        <end position="19"/>
    </location>
    <ligand>
        <name>ATP</name>
        <dbReference type="ChEBI" id="CHEBI:30616"/>
    </ligand>
</feature>